<reference evidence="2 3" key="1">
    <citation type="submission" date="2016-02" db="EMBL/GenBank/DDBJ databases">
        <title>Genome sequencing of a beta-galactosidase producing bacteria Rhizobium sp. 59.</title>
        <authorList>
            <person name="Wang D."/>
            <person name="Kot W."/>
            <person name="Qin Y."/>
            <person name="Hansen L."/>
            <person name="Naqvi K."/>
            <person name="Rensing C."/>
        </authorList>
    </citation>
    <scope>NUCLEOTIDE SEQUENCE [LARGE SCALE GENOMIC DNA]</scope>
    <source>
        <strain evidence="2 3">59</strain>
    </source>
</reference>
<proteinExistence type="predicted"/>
<evidence type="ECO:0000256" key="1">
    <source>
        <dbReference type="SAM" id="MobiDB-lite"/>
    </source>
</evidence>
<dbReference type="Proteomes" id="UP000182661">
    <property type="component" value="Unassembled WGS sequence"/>
</dbReference>
<sequence length="74" mass="8397">MVAGFKSERWPVNDRNGGRLQSGIRTLNGFFWEEAVQAQPILHRSIRDGASQSPFKEIESHRMPKMNPVYGDAP</sequence>
<protein>
    <submittedName>
        <fullName evidence="2">Uncharacterized protein</fullName>
    </submittedName>
</protein>
<keyword evidence="3" id="KW-1185">Reference proteome</keyword>
<gene>
    <name evidence="2" type="ORF">AX760_19365</name>
</gene>
<dbReference type="EMBL" id="LSRP01000093">
    <property type="protein sequence ID" value="OJF95603.1"/>
    <property type="molecule type" value="Genomic_DNA"/>
</dbReference>
<evidence type="ECO:0000313" key="3">
    <source>
        <dbReference type="Proteomes" id="UP000182661"/>
    </source>
</evidence>
<name>A0A657LQY4_9HYPH</name>
<dbReference type="AlphaFoldDB" id="A0A657LQY4"/>
<accession>A0A657LQY4</accession>
<evidence type="ECO:0000313" key="2">
    <source>
        <dbReference type="EMBL" id="OJF95603.1"/>
    </source>
</evidence>
<comment type="caution">
    <text evidence="2">The sequence shown here is derived from an EMBL/GenBank/DDBJ whole genome shotgun (WGS) entry which is preliminary data.</text>
</comment>
<feature type="region of interest" description="Disordered" evidence="1">
    <location>
        <begin position="52"/>
        <end position="74"/>
    </location>
</feature>
<organism evidence="2 3">
    <name type="scientific">Pararhizobium antarcticum</name>
    <dbReference type="NCBI Taxonomy" id="1798805"/>
    <lineage>
        <taxon>Bacteria</taxon>
        <taxon>Pseudomonadati</taxon>
        <taxon>Pseudomonadota</taxon>
        <taxon>Alphaproteobacteria</taxon>
        <taxon>Hyphomicrobiales</taxon>
        <taxon>Rhizobiaceae</taxon>
        <taxon>Rhizobium/Agrobacterium group</taxon>
        <taxon>Pararhizobium</taxon>
    </lineage>
</organism>